<proteinExistence type="predicted"/>
<keyword evidence="3" id="KW-1185">Reference proteome</keyword>
<reference evidence="2" key="1">
    <citation type="submission" date="2015-06" db="UniProtKB">
        <authorList>
            <consortium name="EnsemblPlants"/>
        </authorList>
    </citation>
    <scope>IDENTIFICATION</scope>
</reference>
<feature type="region of interest" description="Disordered" evidence="1">
    <location>
        <begin position="1"/>
        <end position="56"/>
    </location>
</feature>
<dbReference type="HOGENOM" id="CLU_1772886_0_0_1"/>
<accession>I1PKB9</accession>
<feature type="region of interest" description="Disordered" evidence="1">
    <location>
        <begin position="85"/>
        <end position="132"/>
    </location>
</feature>
<name>I1PKB9_ORYGL</name>
<evidence type="ECO:0000256" key="1">
    <source>
        <dbReference type="SAM" id="MobiDB-lite"/>
    </source>
</evidence>
<protein>
    <submittedName>
        <fullName evidence="2">Uncharacterized protein</fullName>
    </submittedName>
</protein>
<dbReference type="Gramene" id="ORGLA04G0063800.1">
    <property type="protein sequence ID" value="ORGLA04G0063800.1"/>
    <property type="gene ID" value="ORGLA04G0063800"/>
</dbReference>
<evidence type="ECO:0000313" key="2">
    <source>
        <dbReference type="EnsemblPlants" id="ORGLA04G0063800.1"/>
    </source>
</evidence>
<sequence>WRGQIRPPGNRSSLPDGGGACGNGCRRRHRAARLVGEERDGGAPRQGRPWIHPKWRDPAGSGWGAVGPVATCAEWRPASAHVEGRAAAAGGCPARRGAERGGRRQRVARRHGEAQPARVTAGGRRCTARRGTTGGRCALEVRRGPYG</sequence>
<dbReference type="AlphaFoldDB" id="I1PKB9"/>
<evidence type="ECO:0000313" key="3">
    <source>
        <dbReference type="Proteomes" id="UP000007306"/>
    </source>
</evidence>
<feature type="compositionally biased region" description="Low complexity" evidence="1">
    <location>
        <begin position="85"/>
        <end position="95"/>
    </location>
</feature>
<organism evidence="2 3">
    <name type="scientific">Oryza glaberrima</name>
    <name type="common">African rice</name>
    <dbReference type="NCBI Taxonomy" id="4538"/>
    <lineage>
        <taxon>Eukaryota</taxon>
        <taxon>Viridiplantae</taxon>
        <taxon>Streptophyta</taxon>
        <taxon>Embryophyta</taxon>
        <taxon>Tracheophyta</taxon>
        <taxon>Spermatophyta</taxon>
        <taxon>Magnoliopsida</taxon>
        <taxon>Liliopsida</taxon>
        <taxon>Poales</taxon>
        <taxon>Poaceae</taxon>
        <taxon>BOP clade</taxon>
        <taxon>Oryzoideae</taxon>
        <taxon>Oryzeae</taxon>
        <taxon>Oryzinae</taxon>
        <taxon>Oryza</taxon>
    </lineage>
</organism>
<feature type="compositionally biased region" description="Low complexity" evidence="1">
    <location>
        <begin position="117"/>
        <end position="132"/>
    </location>
</feature>
<dbReference type="Proteomes" id="UP000007306">
    <property type="component" value="Chromosome 4"/>
</dbReference>
<reference evidence="2 3" key="2">
    <citation type="submission" date="2018-04" db="EMBL/GenBank/DDBJ databases">
        <title>OglaRS2 (Oryza glaberrima Reference Sequence Version 2).</title>
        <authorList>
            <person name="Zhang J."/>
            <person name="Kudrna D."/>
            <person name="Lee S."/>
            <person name="Talag J."/>
            <person name="Rajasekar S."/>
            <person name="Wing R.A."/>
        </authorList>
    </citation>
    <scope>NUCLEOTIDE SEQUENCE [LARGE SCALE GENOMIC DNA]</scope>
    <source>
        <strain evidence="2 3">cv. IRGC 96717</strain>
    </source>
</reference>
<dbReference type="EnsemblPlants" id="ORGLA04G0063800.1">
    <property type="protein sequence ID" value="ORGLA04G0063800.1"/>
    <property type="gene ID" value="ORGLA04G0063800"/>
</dbReference>